<organism evidence="3 4">
    <name type="scientific">Mycena belliarum</name>
    <dbReference type="NCBI Taxonomy" id="1033014"/>
    <lineage>
        <taxon>Eukaryota</taxon>
        <taxon>Fungi</taxon>
        <taxon>Dikarya</taxon>
        <taxon>Basidiomycota</taxon>
        <taxon>Agaricomycotina</taxon>
        <taxon>Agaricomycetes</taxon>
        <taxon>Agaricomycetidae</taxon>
        <taxon>Agaricales</taxon>
        <taxon>Marasmiineae</taxon>
        <taxon>Mycenaceae</taxon>
        <taxon>Mycena</taxon>
    </lineage>
</organism>
<feature type="region of interest" description="Disordered" evidence="1">
    <location>
        <begin position="273"/>
        <end position="313"/>
    </location>
</feature>
<protein>
    <submittedName>
        <fullName evidence="3">Uncharacterized protein</fullName>
    </submittedName>
</protein>
<feature type="compositionally biased region" description="Low complexity" evidence="1">
    <location>
        <begin position="206"/>
        <end position="221"/>
    </location>
</feature>
<keyword evidence="4" id="KW-1185">Reference proteome</keyword>
<dbReference type="Proteomes" id="UP001222325">
    <property type="component" value="Unassembled WGS sequence"/>
</dbReference>
<keyword evidence="2" id="KW-0812">Transmembrane</keyword>
<feature type="region of interest" description="Disordered" evidence="1">
    <location>
        <begin position="202"/>
        <end position="249"/>
    </location>
</feature>
<feature type="compositionally biased region" description="Polar residues" evidence="1">
    <location>
        <begin position="274"/>
        <end position="285"/>
    </location>
</feature>
<gene>
    <name evidence="3" type="ORF">B0H15DRAFT_465235</name>
</gene>
<feature type="compositionally biased region" description="Basic and acidic residues" evidence="1">
    <location>
        <begin position="288"/>
        <end position="300"/>
    </location>
</feature>
<evidence type="ECO:0000256" key="1">
    <source>
        <dbReference type="SAM" id="MobiDB-lite"/>
    </source>
</evidence>
<evidence type="ECO:0000313" key="4">
    <source>
        <dbReference type="Proteomes" id="UP001222325"/>
    </source>
</evidence>
<dbReference type="EMBL" id="JARJCN010000005">
    <property type="protein sequence ID" value="KAJ7100941.1"/>
    <property type="molecule type" value="Genomic_DNA"/>
</dbReference>
<evidence type="ECO:0000256" key="2">
    <source>
        <dbReference type="SAM" id="Phobius"/>
    </source>
</evidence>
<feature type="transmembrane region" description="Helical" evidence="2">
    <location>
        <begin position="12"/>
        <end position="31"/>
    </location>
</feature>
<name>A0AAD6ULS3_9AGAR</name>
<reference evidence="3" key="1">
    <citation type="submission" date="2023-03" db="EMBL/GenBank/DDBJ databases">
        <title>Massive genome expansion in bonnet fungi (Mycena s.s.) driven by repeated elements and novel gene families across ecological guilds.</title>
        <authorList>
            <consortium name="Lawrence Berkeley National Laboratory"/>
            <person name="Harder C.B."/>
            <person name="Miyauchi S."/>
            <person name="Viragh M."/>
            <person name="Kuo A."/>
            <person name="Thoen E."/>
            <person name="Andreopoulos B."/>
            <person name="Lu D."/>
            <person name="Skrede I."/>
            <person name="Drula E."/>
            <person name="Henrissat B."/>
            <person name="Morin E."/>
            <person name="Kohler A."/>
            <person name="Barry K."/>
            <person name="LaButti K."/>
            <person name="Morin E."/>
            <person name="Salamov A."/>
            <person name="Lipzen A."/>
            <person name="Mereny Z."/>
            <person name="Hegedus B."/>
            <person name="Baldrian P."/>
            <person name="Stursova M."/>
            <person name="Weitz H."/>
            <person name="Taylor A."/>
            <person name="Grigoriev I.V."/>
            <person name="Nagy L.G."/>
            <person name="Martin F."/>
            <person name="Kauserud H."/>
        </authorList>
    </citation>
    <scope>NUCLEOTIDE SEQUENCE</scope>
    <source>
        <strain evidence="3">CBHHK173m</strain>
    </source>
</reference>
<sequence>MASGAREVALVAGTTGGAIILIFLVFALIFFRMRSKQRRRELTDILAREERKARGAGGMGMLDGEAFDSLRGCPPQMQMESPRPQIEYHLRLAPDIECTAESPVSHALQTRSRAVPPFLFPRRASSSGSAFREEVWPPPQQESAFVDPLLHPPADDLVRIVDEVMGRSTAASSAASLPTRVSTAHSRQSSCSTLYAASPLPRTCASASTPTLPLPLSLLRRSTTDSDSRSEDDPPWPPTPGLLPGSTPPVSFWLRPGATAFNMQAPPLLMSKAQRPTTGYGSPSVKNWLERTPRPRERTTSHGYVRRAVSEGH</sequence>
<proteinExistence type="predicted"/>
<feature type="compositionally biased region" description="Basic and acidic residues" evidence="1">
    <location>
        <begin position="222"/>
        <end position="232"/>
    </location>
</feature>
<dbReference type="AlphaFoldDB" id="A0AAD6ULS3"/>
<evidence type="ECO:0000313" key="3">
    <source>
        <dbReference type="EMBL" id="KAJ7100941.1"/>
    </source>
</evidence>
<comment type="caution">
    <text evidence="3">The sequence shown here is derived from an EMBL/GenBank/DDBJ whole genome shotgun (WGS) entry which is preliminary data.</text>
</comment>
<keyword evidence="2" id="KW-0472">Membrane</keyword>
<accession>A0AAD6ULS3</accession>
<keyword evidence="2" id="KW-1133">Transmembrane helix</keyword>